<reference evidence="1" key="1">
    <citation type="submission" date="2024-05" db="EMBL/GenBank/DDBJ databases">
        <authorList>
            <person name="Herbig A.F."/>
            <person name="Pendergrass E.L."/>
        </authorList>
    </citation>
    <scope>NUCLEOTIDE SEQUENCE</scope>
</reference>
<evidence type="ECO:0000313" key="1">
    <source>
        <dbReference type="EMBL" id="XCD09580.1"/>
    </source>
</evidence>
<name>A0AAU8BD59_9CAUD</name>
<dbReference type="EMBL" id="PP819608">
    <property type="protein sequence ID" value="XCD09580.1"/>
    <property type="molecule type" value="Genomic_DNA"/>
</dbReference>
<accession>A0AAU8BD59</accession>
<organism evidence="1">
    <name type="scientific">Bacillus phage Adastra</name>
    <dbReference type="NCBI Taxonomy" id="3143958"/>
    <lineage>
        <taxon>Viruses</taxon>
        <taxon>Duplodnaviria</taxon>
        <taxon>Heunggongvirae</taxon>
        <taxon>Uroviricota</taxon>
        <taxon>Caudoviricetes</taxon>
        <taxon>Herelleviridae</taxon>
        <taxon>Spounavirinae</taxon>
        <taxon>Okubovirus</taxon>
    </lineage>
</organism>
<proteinExistence type="predicted"/>
<sequence length="85" mass="9429">MFYFFKKGDEIPQWLVPTAKGATAHFGADCMGHKGEDRNAVISFENIQEIEVGLIIIDNSKEGSEVVIDLVLGDMSSINREWIGV</sequence>
<protein>
    <submittedName>
        <fullName evidence="1">Uncharacterized protein</fullName>
    </submittedName>
</protein>
<gene>
    <name evidence="1" type="ORF">Adastra032</name>
</gene>